<evidence type="ECO:0000256" key="9">
    <source>
        <dbReference type="HAMAP-Rule" id="MF_00104"/>
    </source>
</evidence>
<dbReference type="InterPro" id="IPR014720">
    <property type="entry name" value="dsRBD_dom"/>
</dbReference>
<comment type="subunit">
    <text evidence="9">Homodimer.</text>
</comment>
<evidence type="ECO:0000256" key="1">
    <source>
        <dbReference type="ARBA" id="ARBA00000109"/>
    </source>
</evidence>
<dbReference type="EMBL" id="CP002056">
    <property type="protein sequence ID" value="ADI30317.1"/>
    <property type="molecule type" value="Genomic_DNA"/>
</dbReference>
<comment type="function">
    <text evidence="9">Digests double-stranded RNA. Involved in the processing of primary rRNA transcript to yield the immediate precursors to the large and small rRNAs (23S and 16S). Processes some mRNAs, and tRNAs when they are encoded in the rRNA operon. Processes pre-crRNA and tracrRNA of type II CRISPR loci if present in the organism.</text>
</comment>
<comment type="catalytic activity">
    <reaction evidence="1 9">
        <text>Endonucleolytic cleavage to 5'-phosphomonoester.</text>
        <dbReference type="EC" id="3.1.26.3"/>
    </reaction>
</comment>
<dbReference type="InterPro" id="IPR036389">
    <property type="entry name" value="RNase_III_sf"/>
</dbReference>
<proteinExistence type="inferred from homology"/>
<accession>D7DJV6</accession>
<dbReference type="SMART" id="SM00535">
    <property type="entry name" value="RIBOc"/>
    <property type="match status" value="1"/>
</dbReference>
<keyword evidence="9" id="KW-0479">Metal-binding</keyword>
<dbReference type="HAMAP" id="MF_00104">
    <property type="entry name" value="RNase_III"/>
    <property type="match status" value="1"/>
</dbReference>
<sequence>MTQQDLSKRLSYKFVDKNLLTQALTHRSYASQNNERLEYLGDGALNFIIANQLYQRFPSLAEGDLSRLRAQLVKEATISEIAFSLDIGDALKLGEGELKSAGWRRPSILADALEAIIGAVYLDGGFFAAEALVLELYIEKLSTIDPKIIDKDPKSLLQEMLQGKKIAVPEYAVVHTSGEAHAQIFIVECFIQKLDIRTVGEGTSRRIAEQQAAQLALLALEKIRFGKSQIA</sequence>
<dbReference type="PANTHER" id="PTHR11207:SF0">
    <property type="entry name" value="RIBONUCLEASE 3"/>
    <property type="match status" value="1"/>
</dbReference>
<keyword evidence="7 9" id="KW-0378">Hydrolase</keyword>
<dbReference type="FunFam" id="1.10.1520.10:FF:000001">
    <property type="entry name" value="Ribonuclease 3"/>
    <property type="match status" value="1"/>
</dbReference>
<evidence type="ECO:0000256" key="2">
    <source>
        <dbReference type="ARBA" id="ARBA00010183"/>
    </source>
</evidence>
<dbReference type="EC" id="3.1.26.3" evidence="9"/>
<feature type="active site" evidence="9">
    <location>
        <position position="42"/>
    </location>
</feature>
<evidence type="ECO:0000259" key="10">
    <source>
        <dbReference type="PROSITE" id="PS50137"/>
    </source>
</evidence>
<feature type="active site" evidence="9">
    <location>
        <position position="114"/>
    </location>
</feature>
<dbReference type="eggNOG" id="COG0571">
    <property type="taxonomic scope" value="Bacteria"/>
</dbReference>
<evidence type="ECO:0000259" key="11">
    <source>
        <dbReference type="PROSITE" id="PS50142"/>
    </source>
</evidence>
<dbReference type="PROSITE" id="PS00517">
    <property type="entry name" value="RNASE_3_1"/>
    <property type="match status" value="1"/>
</dbReference>
<dbReference type="AlphaFoldDB" id="D7DJV6"/>
<keyword evidence="13" id="KW-1185">Reference proteome</keyword>
<keyword evidence="4 9" id="KW-0507">mRNA processing</keyword>
<dbReference type="InterPro" id="IPR000999">
    <property type="entry name" value="RNase_III_dom"/>
</dbReference>
<comment type="similarity">
    <text evidence="2">Belongs to the ribonuclease III family.</text>
</comment>
<evidence type="ECO:0000256" key="5">
    <source>
        <dbReference type="ARBA" id="ARBA00022722"/>
    </source>
</evidence>
<dbReference type="GO" id="GO:0004525">
    <property type="term" value="F:ribonuclease III activity"/>
    <property type="evidence" value="ECO:0007669"/>
    <property type="project" value="UniProtKB-UniRule"/>
</dbReference>
<dbReference type="GO" id="GO:0006397">
    <property type="term" value="P:mRNA processing"/>
    <property type="evidence" value="ECO:0007669"/>
    <property type="project" value="UniProtKB-UniRule"/>
</dbReference>
<evidence type="ECO:0000256" key="4">
    <source>
        <dbReference type="ARBA" id="ARBA00022664"/>
    </source>
</evidence>
<dbReference type="Pfam" id="PF00035">
    <property type="entry name" value="dsrm"/>
    <property type="match status" value="1"/>
</dbReference>
<dbReference type="CDD" id="cd10845">
    <property type="entry name" value="DSRM_RNAse_III_family"/>
    <property type="match status" value="1"/>
</dbReference>
<dbReference type="Gene3D" id="1.10.1520.10">
    <property type="entry name" value="Ribonuclease III domain"/>
    <property type="match status" value="1"/>
</dbReference>
<comment type="cofactor">
    <cofactor evidence="9">
        <name>Mg(2+)</name>
        <dbReference type="ChEBI" id="CHEBI:18420"/>
    </cofactor>
</comment>
<keyword evidence="9" id="KW-0460">Magnesium</keyword>
<organism evidence="12 13">
    <name type="scientific">Methylotenera versatilis (strain 301)</name>
    <dbReference type="NCBI Taxonomy" id="666681"/>
    <lineage>
        <taxon>Bacteria</taxon>
        <taxon>Pseudomonadati</taxon>
        <taxon>Pseudomonadota</taxon>
        <taxon>Betaproteobacteria</taxon>
        <taxon>Nitrosomonadales</taxon>
        <taxon>Methylophilaceae</taxon>
        <taxon>Methylotenera</taxon>
    </lineage>
</organism>
<dbReference type="GO" id="GO:0003725">
    <property type="term" value="F:double-stranded RNA binding"/>
    <property type="evidence" value="ECO:0007669"/>
    <property type="project" value="TreeGrafter"/>
</dbReference>
<dbReference type="OrthoDB" id="9805026at2"/>
<evidence type="ECO:0000313" key="12">
    <source>
        <dbReference type="EMBL" id="ADI30317.1"/>
    </source>
</evidence>
<dbReference type="Proteomes" id="UP000000383">
    <property type="component" value="Chromosome"/>
</dbReference>
<dbReference type="NCBIfam" id="TIGR02191">
    <property type="entry name" value="RNaseIII"/>
    <property type="match status" value="1"/>
</dbReference>
<dbReference type="GO" id="GO:0010468">
    <property type="term" value="P:regulation of gene expression"/>
    <property type="evidence" value="ECO:0007669"/>
    <property type="project" value="TreeGrafter"/>
</dbReference>
<dbReference type="RefSeq" id="WP_013148629.1">
    <property type="nucleotide sequence ID" value="NC_014207.1"/>
</dbReference>
<dbReference type="HOGENOM" id="CLU_000907_1_1_4"/>
<dbReference type="KEGG" id="meh:M301_1945"/>
<keyword evidence="5 9" id="KW-0540">Nuclease</keyword>
<gene>
    <name evidence="9" type="primary">rnc</name>
    <name evidence="12" type="ordered locus">M301_1945</name>
</gene>
<evidence type="ECO:0000256" key="6">
    <source>
        <dbReference type="ARBA" id="ARBA00022759"/>
    </source>
</evidence>
<dbReference type="SMART" id="SM00358">
    <property type="entry name" value="DSRM"/>
    <property type="match status" value="1"/>
</dbReference>
<dbReference type="GO" id="GO:0019843">
    <property type="term" value="F:rRNA binding"/>
    <property type="evidence" value="ECO:0007669"/>
    <property type="project" value="UniProtKB-KW"/>
</dbReference>
<feature type="binding site" evidence="9">
    <location>
        <position position="38"/>
    </location>
    <ligand>
        <name>Mg(2+)</name>
        <dbReference type="ChEBI" id="CHEBI:18420"/>
    </ligand>
</feature>
<keyword evidence="9" id="KW-0699">rRNA-binding</keyword>
<dbReference type="PROSITE" id="PS50142">
    <property type="entry name" value="RNASE_3_2"/>
    <property type="match status" value="1"/>
</dbReference>
<protein>
    <recommendedName>
        <fullName evidence="9">Ribonuclease 3</fullName>
        <ecNumber evidence="9">3.1.26.3</ecNumber>
    </recommendedName>
    <alternativeName>
        <fullName evidence="9">Ribonuclease III</fullName>
        <shortName evidence="9">RNase III</shortName>
    </alternativeName>
</protein>
<dbReference type="STRING" id="666681.M301_1945"/>
<evidence type="ECO:0000256" key="8">
    <source>
        <dbReference type="ARBA" id="ARBA00022884"/>
    </source>
</evidence>
<feature type="binding site" evidence="9">
    <location>
        <position position="114"/>
    </location>
    <ligand>
        <name>Mg(2+)</name>
        <dbReference type="ChEBI" id="CHEBI:18420"/>
    </ligand>
</feature>
<dbReference type="GO" id="GO:0005737">
    <property type="term" value="C:cytoplasm"/>
    <property type="evidence" value="ECO:0007669"/>
    <property type="project" value="UniProtKB-SubCell"/>
</dbReference>
<dbReference type="SUPFAM" id="SSF54768">
    <property type="entry name" value="dsRNA-binding domain-like"/>
    <property type="match status" value="1"/>
</dbReference>
<reference evidence="12 13" key="2">
    <citation type="journal article" date="2011" name="J. Bacteriol.">
        <title>Genomes of three methylotrophs from a single niche uncover genetic and metabolic divergence of Methylophilaceae.</title>
        <authorList>
            <person name="Lapidus A."/>
            <person name="Clum A."/>
            <person name="Labutti K."/>
            <person name="Kaluzhnaya M.G."/>
            <person name="Lim S."/>
            <person name="Beck D.A."/>
            <person name="Glavina Del Rio T."/>
            <person name="Nolan M."/>
            <person name="Mavromatis K."/>
            <person name="Huntemann M."/>
            <person name="Lucas S."/>
            <person name="Lidstrom M.E."/>
            <person name="Ivanova N."/>
            <person name="Chistoserdova L."/>
        </authorList>
    </citation>
    <scope>NUCLEOTIDE SEQUENCE [LARGE SCALE GENOMIC DNA]</scope>
    <source>
        <strain evidence="12 13">301</strain>
    </source>
</reference>
<dbReference type="Pfam" id="PF14622">
    <property type="entry name" value="Ribonucleas_3_3"/>
    <property type="match status" value="1"/>
</dbReference>
<dbReference type="Gene3D" id="3.30.160.20">
    <property type="match status" value="1"/>
</dbReference>
<keyword evidence="6 9" id="KW-0255">Endonuclease</keyword>
<keyword evidence="9" id="KW-0819">tRNA processing</keyword>
<dbReference type="GO" id="GO:0046872">
    <property type="term" value="F:metal ion binding"/>
    <property type="evidence" value="ECO:0007669"/>
    <property type="project" value="UniProtKB-KW"/>
</dbReference>
<comment type="subcellular location">
    <subcellularLocation>
        <location evidence="9">Cytoplasm</location>
    </subcellularLocation>
</comment>
<evidence type="ECO:0000256" key="3">
    <source>
        <dbReference type="ARBA" id="ARBA00022552"/>
    </source>
</evidence>
<evidence type="ECO:0000256" key="7">
    <source>
        <dbReference type="ARBA" id="ARBA00022801"/>
    </source>
</evidence>
<dbReference type="GO" id="GO:0008033">
    <property type="term" value="P:tRNA processing"/>
    <property type="evidence" value="ECO:0007669"/>
    <property type="project" value="UniProtKB-KW"/>
</dbReference>
<feature type="domain" description="RNase III" evidence="11">
    <location>
        <begin position="3"/>
        <end position="125"/>
    </location>
</feature>
<keyword evidence="8 9" id="KW-0694">RNA-binding</keyword>
<dbReference type="SUPFAM" id="SSF69065">
    <property type="entry name" value="RNase III domain-like"/>
    <property type="match status" value="1"/>
</dbReference>
<keyword evidence="3 9" id="KW-0698">rRNA processing</keyword>
<dbReference type="GO" id="GO:0006364">
    <property type="term" value="P:rRNA processing"/>
    <property type="evidence" value="ECO:0007669"/>
    <property type="project" value="UniProtKB-UniRule"/>
</dbReference>
<feature type="domain" description="DRBM" evidence="10">
    <location>
        <begin position="152"/>
        <end position="222"/>
    </location>
</feature>
<reference evidence="13" key="1">
    <citation type="submission" date="2010-05" db="EMBL/GenBank/DDBJ databases">
        <title>Complete sequence of Methylotenera sp. 301.</title>
        <authorList>
            <person name="Lucas S."/>
            <person name="Copeland A."/>
            <person name="Lapidus A."/>
            <person name="Cheng J.-F."/>
            <person name="Bruce D."/>
            <person name="Goodwin L."/>
            <person name="Pitluck S."/>
            <person name="Clum A."/>
            <person name="Land M."/>
            <person name="Hauser L."/>
            <person name="Kyrpides N."/>
            <person name="Ivanova N."/>
            <person name="Chistoservova L."/>
            <person name="Kalyuzhnaya M."/>
            <person name="Woyke T."/>
        </authorList>
    </citation>
    <scope>NUCLEOTIDE SEQUENCE [LARGE SCALE GENOMIC DNA]</scope>
    <source>
        <strain evidence="13">301</strain>
    </source>
</reference>
<evidence type="ECO:0000313" key="13">
    <source>
        <dbReference type="Proteomes" id="UP000000383"/>
    </source>
</evidence>
<dbReference type="PANTHER" id="PTHR11207">
    <property type="entry name" value="RIBONUCLEASE III"/>
    <property type="match status" value="1"/>
</dbReference>
<keyword evidence="9" id="KW-0963">Cytoplasm</keyword>
<feature type="binding site" evidence="9">
    <location>
        <position position="111"/>
    </location>
    <ligand>
        <name>Mg(2+)</name>
        <dbReference type="ChEBI" id="CHEBI:18420"/>
    </ligand>
</feature>
<dbReference type="PROSITE" id="PS50137">
    <property type="entry name" value="DS_RBD"/>
    <property type="match status" value="1"/>
</dbReference>
<dbReference type="CDD" id="cd00593">
    <property type="entry name" value="RIBOc"/>
    <property type="match status" value="1"/>
</dbReference>
<dbReference type="InterPro" id="IPR011907">
    <property type="entry name" value="RNase_III"/>
</dbReference>
<name>D7DJV6_METV0</name>